<comment type="caution">
    <text evidence="12">The sequence shown here is derived from an EMBL/GenBank/DDBJ whole genome shotgun (WGS) entry which is preliminary data.</text>
</comment>
<dbReference type="AlphaFoldDB" id="A0A956NDZ7"/>
<evidence type="ECO:0000256" key="5">
    <source>
        <dbReference type="ARBA" id="ARBA00022519"/>
    </source>
</evidence>
<name>A0A956NDZ7_UNCEI</name>
<evidence type="ECO:0000256" key="6">
    <source>
        <dbReference type="ARBA" id="ARBA00022692"/>
    </source>
</evidence>
<evidence type="ECO:0000256" key="4">
    <source>
        <dbReference type="ARBA" id="ARBA00022475"/>
    </source>
</evidence>
<dbReference type="GO" id="GO:0005886">
    <property type="term" value="C:plasma membrane"/>
    <property type="evidence" value="ECO:0007669"/>
    <property type="project" value="UniProtKB-SubCell"/>
</dbReference>
<dbReference type="InterPro" id="IPR018076">
    <property type="entry name" value="T2SS_GspF_dom"/>
</dbReference>
<accession>A0A956NDZ7</accession>
<feature type="domain" description="Type II secretion system protein GspF" evidence="11">
    <location>
        <begin position="271"/>
        <end position="393"/>
    </location>
</feature>
<dbReference type="PRINTS" id="PR00812">
    <property type="entry name" value="BCTERIALGSPF"/>
</dbReference>
<keyword evidence="6 9" id="KW-0812">Transmembrane</keyword>
<evidence type="ECO:0000256" key="2">
    <source>
        <dbReference type="ARBA" id="ARBA00005745"/>
    </source>
</evidence>
<dbReference type="InterPro" id="IPR001992">
    <property type="entry name" value="T2SS_GspF/T4SS_PilC_CS"/>
</dbReference>
<dbReference type="PROSITE" id="PS00874">
    <property type="entry name" value="T2SP_F"/>
    <property type="match status" value="1"/>
</dbReference>
<keyword evidence="4" id="KW-1003">Cell membrane</keyword>
<dbReference type="Pfam" id="PF00482">
    <property type="entry name" value="T2SSF"/>
    <property type="match status" value="2"/>
</dbReference>
<dbReference type="PANTHER" id="PTHR30012">
    <property type="entry name" value="GENERAL SECRETION PATHWAY PROTEIN"/>
    <property type="match status" value="1"/>
</dbReference>
<feature type="transmembrane region" description="Helical" evidence="10">
    <location>
        <begin position="374"/>
        <end position="394"/>
    </location>
</feature>
<evidence type="ECO:0000313" key="12">
    <source>
        <dbReference type="EMBL" id="MCA9757017.1"/>
    </source>
</evidence>
<dbReference type="InterPro" id="IPR042094">
    <property type="entry name" value="T2SS_GspF_sf"/>
</dbReference>
<dbReference type="EMBL" id="JAGQHS010000077">
    <property type="protein sequence ID" value="MCA9757017.1"/>
    <property type="molecule type" value="Genomic_DNA"/>
</dbReference>
<dbReference type="Proteomes" id="UP000739538">
    <property type="component" value="Unassembled WGS sequence"/>
</dbReference>
<evidence type="ECO:0000313" key="13">
    <source>
        <dbReference type="Proteomes" id="UP000739538"/>
    </source>
</evidence>
<comment type="similarity">
    <text evidence="2 9">Belongs to the GSP F family.</text>
</comment>
<keyword evidence="3 9" id="KW-0813">Transport</keyword>
<evidence type="ECO:0000256" key="8">
    <source>
        <dbReference type="ARBA" id="ARBA00023136"/>
    </source>
</evidence>
<reference evidence="12" key="2">
    <citation type="journal article" date="2021" name="Microbiome">
        <title>Successional dynamics and alternative stable states in a saline activated sludge microbial community over 9 years.</title>
        <authorList>
            <person name="Wang Y."/>
            <person name="Ye J."/>
            <person name="Ju F."/>
            <person name="Liu L."/>
            <person name="Boyd J.A."/>
            <person name="Deng Y."/>
            <person name="Parks D.H."/>
            <person name="Jiang X."/>
            <person name="Yin X."/>
            <person name="Woodcroft B.J."/>
            <person name="Tyson G.W."/>
            <person name="Hugenholtz P."/>
            <person name="Polz M.F."/>
            <person name="Zhang T."/>
        </authorList>
    </citation>
    <scope>NUCLEOTIDE SEQUENCE</scope>
    <source>
        <strain evidence="12">HKST-UBA02</strain>
    </source>
</reference>
<organism evidence="12 13">
    <name type="scientific">Eiseniibacteriota bacterium</name>
    <dbReference type="NCBI Taxonomy" id="2212470"/>
    <lineage>
        <taxon>Bacteria</taxon>
        <taxon>Candidatus Eiseniibacteriota</taxon>
    </lineage>
</organism>
<evidence type="ECO:0000256" key="10">
    <source>
        <dbReference type="SAM" id="Phobius"/>
    </source>
</evidence>
<gene>
    <name evidence="12" type="ORF">KDA27_14525</name>
</gene>
<dbReference type="Gene3D" id="1.20.81.30">
    <property type="entry name" value="Type II secretion system (T2SS), domain F"/>
    <property type="match status" value="2"/>
</dbReference>
<dbReference type="GO" id="GO:0015628">
    <property type="term" value="P:protein secretion by the type II secretion system"/>
    <property type="evidence" value="ECO:0007669"/>
    <property type="project" value="TreeGrafter"/>
</dbReference>
<feature type="domain" description="Type II secretion system protein GspF" evidence="11">
    <location>
        <begin position="68"/>
        <end position="191"/>
    </location>
</feature>
<keyword evidence="5" id="KW-0997">Cell inner membrane</keyword>
<evidence type="ECO:0000256" key="3">
    <source>
        <dbReference type="ARBA" id="ARBA00022448"/>
    </source>
</evidence>
<comment type="subcellular location">
    <subcellularLocation>
        <location evidence="1">Cell inner membrane</location>
        <topology evidence="1">Multi-pass membrane protein</topology>
    </subcellularLocation>
    <subcellularLocation>
        <location evidence="9">Cell membrane</location>
        <topology evidence="9">Multi-pass membrane protein</topology>
    </subcellularLocation>
</comment>
<dbReference type="FunFam" id="1.20.81.30:FF:000001">
    <property type="entry name" value="Type II secretion system protein F"/>
    <property type="match status" value="2"/>
</dbReference>
<dbReference type="PANTHER" id="PTHR30012:SF7">
    <property type="entry name" value="PROTEIN TRANSPORT PROTEIN HOFC HOMOLOG"/>
    <property type="match status" value="1"/>
</dbReference>
<sequence>MPVYAWKGKAPGGATQSGELTLANKEEVLQYLRKKRIVATEVKEKGGALSFKLPSIKKGVSIRDLVIFTRQFSTMVNAGLPLVQCLDILSKQAESALFRQIVADVMHDVESGSTLAEAMGKRQAAFDNLYVNMVDAGEAGGILDDILARLAGYLEKAEALRRKVKSALTYPTVVLIVALGATTFMLLFIIPTFAKVFADFGGELPLATRVVLGLSNFLKGFWWALIAGIVGIVIGFRRIYKTEAGRMKLDAFFLKMPVFGNILRKASIARFTRTLGTMISSGVPILSALDITARTAGNKVIEQAILMTKASIGEGETIAAPLRESKVFPPMVVQMISVGEETGALDKMLDKIANFYDEEVNVAVDTLTSIIEPIMIVVMGTLVGGMVVAMYMPMFKLINVVSGH</sequence>
<keyword evidence="7 10" id="KW-1133">Transmembrane helix</keyword>
<evidence type="ECO:0000256" key="7">
    <source>
        <dbReference type="ARBA" id="ARBA00022989"/>
    </source>
</evidence>
<evidence type="ECO:0000256" key="1">
    <source>
        <dbReference type="ARBA" id="ARBA00004429"/>
    </source>
</evidence>
<reference evidence="12" key="1">
    <citation type="submission" date="2020-04" db="EMBL/GenBank/DDBJ databases">
        <authorList>
            <person name="Zhang T."/>
        </authorList>
    </citation>
    <scope>NUCLEOTIDE SEQUENCE</scope>
    <source>
        <strain evidence="12">HKST-UBA02</strain>
    </source>
</reference>
<feature type="transmembrane region" description="Helical" evidence="10">
    <location>
        <begin position="221"/>
        <end position="240"/>
    </location>
</feature>
<dbReference type="InterPro" id="IPR003004">
    <property type="entry name" value="GspF/PilC"/>
</dbReference>
<feature type="transmembrane region" description="Helical" evidence="10">
    <location>
        <begin position="168"/>
        <end position="190"/>
    </location>
</feature>
<proteinExistence type="inferred from homology"/>
<evidence type="ECO:0000259" key="11">
    <source>
        <dbReference type="Pfam" id="PF00482"/>
    </source>
</evidence>
<keyword evidence="8 10" id="KW-0472">Membrane</keyword>
<protein>
    <submittedName>
        <fullName evidence="12">Type II secretion system F family protein</fullName>
    </submittedName>
</protein>
<evidence type="ECO:0000256" key="9">
    <source>
        <dbReference type="RuleBase" id="RU003923"/>
    </source>
</evidence>